<dbReference type="SMART" id="SM00382">
    <property type="entry name" value="AAA"/>
    <property type="match status" value="1"/>
</dbReference>
<dbReference type="Gene3D" id="3.40.50.300">
    <property type="entry name" value="P-loop containing nucleotide triphosphate hydrolases"/>
    <property type="match status" value="1"/>
</dbReference>
<comment type="similarity">
    <text evidence="2">Belongs to the ABC transporter superfamily.</text>
</comment>
<gene>
    <name evidence="9" type="ORF">SAMN05216548_11139</name>
</gene>
<keyword evidence="7" id="KW-0472">Membrane</keyword>
<dbReference type="PANTHER" id="PTHR43297:SF2">
    <property type="entry name" value="DIPEPTIDE TRANSPORT ATP-BINDING PROTEIN DPPD"/>
    <property type="match status" value="1"/>
</dbReference>
<dbReference type="InterPro" id="IPR003593">
    <property type="entry name" value="AAA+_ATPase"/>
</dbReference>
<dbReference type="InterPro" id="IPR003439">
    <property type="entry name" value="ABC_transporter-like_ATP-bd"/>
</dbReference>
<dbReference type="GO" id="GO:0005524">
    <property type="term" value="F:ATP binding"/>
    <property type="evidence" value="ECO:0007669"/>
    <property type="project" value="UniProtKB-KW"/>
</dbReference>
<dbReference type="Pfam" id="PF00005">
    <property type="entry name" value="ABC_tran"/>
    <property type="match status" value="1"/>
</dbReference>
<protein>
    <submittedName>
        <fullName evidence="9">Peptide/nickel transport system ATP-binding protein</fullName>
    </submittedName>
</protein>
<dbReference type="Pfam" id="PF08352">
    <property type="entry name" value="oligo_HPY"/>
    <property type="match status" value="1"/>
</dbReference>
<evidence type="ECO:0000256" key="1">
    <source>
        <dbReference type="ARBA" id="ARBA00004417"/>
    </source>
</evidence>
<dbReference type="AlphaFoldDB" id="A0A1H9LBL1"/>
<comment type="subcellular location">
    <subcellularLocation>
        <location evidence="1">Cell inner membrane</location>
        <topology evidence="1">Peripheral membrane protein</topology>
    </subcellularLocation>
</comment>
<evidence type="ECO:0000259" key="8">
    <source>
        <dbReference type="PROSITE" id="PS50893"/>
    </source>
</evidence>
<evidence type="ECO:0000313" key="9">
    <source>
        <dbReference type="EMBL" id="SER08784.1"/>
    </source>
</evidence>
<evidence type="ECO:0000256" key="4">
    <source>
        <dbReference type="ARBA" id="ARBA00022475"/>
    </source>
</evidence>
<proteinExistence type="inferred from homology"/>
<dbReference type="FunFam" id="3.40.50.300:FF:000016">
    <property type="entry name" value="Oligopeptide ABC transporter ATP-binding component"/>
    <property type="match status" value="1"/>
</dbReference>
<dbReference type="Proteomes" id="UP000199647">
    <property type="component" value="Unassembled WGS sequence"/>
</dbReference>
<evidence type="ECO:0000256" key="7">
    <source>
        <dbReference type="ARBA" id="ARBA00023136"/>
    </source>
</evidence>
<dbReference type="EMBL" id="FOFG01000011">
    <property type="protein sequence ID" value="SER08784.1"/>
    <property type="molecule type" value="Genomic_DNA"/>
</dbReference>
<keyword evidence="10" id="KW-1185">Reference proteome</keyword>
<dbReference type="RefSeq" id="WP_177176871.1">
    <property type="nucleotide sequence ID" value="NZ_FOFG01000011.1"/>
</dbReference>
<dbReference type="GO" id="GO:0005886">
    <property type="term" value="C:plasma membrane"/>
    <property type="evidence" value="ECO:0007669"/>
    <property type="project" value="UniProtKB-SubCell"/>
</dbReference>
<name>A0A1H9LBL1_9HYPH</name>
<keyword evidence="5" id="KW-0547">Nucleotide-binding</keyword>
<dbReference type="InterPro" id="IPR017871">
    <property type="entry name" value="ABC_transporter-like_CS"/>
</dbReference>
<dbReference type="GO" id="GO:0016887">
    <property type="term" value="F:ATP hydrolysis activity"/>
    <property type="evidence" value="ECO:0007669"/>
    <property type="project" value="InterPro"/>
</dbReference>
<dbReference type="PROSITE" id="PS00211">
    <property type="entry name" value="ABC_TRANSPORTER_1"/>
    <property type="match status" value="1"/>
</dbReference>
<feature type="domain" description="ABC transporter" evidence="8">
    <location>
        <begin position="11"/>
        <end position="262"/>
    </location>
</feature>
<keyword evidence="3" id="KW-0813">Transport</keyword>
<evidence type="ECO:0000256" key="6">
    <source>
        <dbReference type="ARBA" id="ARBA00022840"/>
    </source>
</evidence>
<dbReference type="GO" id="GO:0055085">
    <property type="term" value="P:transmembrane transport"/>
    <property type="evidence" value="ECO:0007669"/>
    <property type="project" value="UniProtKB-ARBA"/>
</dbReference>
<organism evidence="9 10">
    <name type="scientific">Faunimonas pinastri</name>
    <dbReference type="NCBI Taxonomy" id="1855383"/>
    <lineage>
        <taxon>Bacteria</taxon>
        <taxon>Pseudomonadati</taxon>
        <taxon>Pseudomonadota</taxon>
        <taxon>Alphaproteobacteria</taxon>
        <taxon>Hyphomicrobiales</taxon>
        <taxon>Afifellaceae</taxon>
        <taxon>Faunimonas</taxon>
    </lineage>
</organism>
<dbReference type="GO" id="GO:0015833">
    <property type="term" value="P:peptide transport"/>
    <property type="evidence" value="ECO:0007669"/>
    <property type="project" value="InterPro"/>
</dbReference>
<evidence type="ECO:0000313" key="10">
    <source>
        <dbReference type="Proteomes" id="UP000199647"/>
    </source>
</evidence>
<keyword evidence="4" id="KW-1003">Cell membrane</keyword>
<dbReference type="PROSITE" id="PS50893">
    <property type="entry name" value="ABC_TRANSPORTER_2"/>
    <property type="match status" value="1"/>
</dbReference>
<evidence type="ECO:0000256" key="2">
    <source>
        <dbReference type="ARBA" id="ARBA00005417"/>
    </source>
</evidence>
<dbReference type="STRING" id="1855383.SAMN05216548_11139"/>
<accession>A0A1H9LBL1</accession>
<sequence length="329" mass="35804">MTPAANAEKMLVVSGLETRFNTSRGPVAAVRDVNIEVGRGEIVGLVGESGSGKSVTGLSLMGLIDAPGEITGGRILLNGEDLRSVGGKRLRQLRGDRIAMIFQDPMMTLNPVLRIDTQMIEAIRAHDRKISREAARQRCRDALGLVGIPSPDERLLAYPHEFSGGMRQRVAIAIAMLNNPDIIIADEPTTALDVTIQAQILAEMQKLCRQRGTALIWVTHDLTVVAGLADRVYVMYAGSVVEQGPVDALLDRPIHPYTDGLIRSIPSHNEPGRPLHQIPGMTPALDRMPQGCRFHPRCARRTEGCLSEIPLMDFGGGRRARCIHPLVEG</sequence>
<dbReference type="SUPFAM" id="SSF52540">
    <property type="entry name" value="P-loop containing nucleoside triphosphate hydrolases"/>
    <property type="match status" value="1"/>
</dbReference>
<dbReference type="InterPro" id="IPR050388">
    <property type="entry name" value="ABC_Ni/Peptide_Import"/>
</dbReference>
<reference evidence="9 10" key="1">
    <citation type="submission" date="2016-10" db="EMBL/GenBank/DDBJ databases">
        <authorList>
            <person name="de Groot N.N."/>
        </authorList>
    </citation>
    <scope>NUCLEOTIDE SEQUENCE [LARGE SCALE GENOMIC DNA]</scope>
    <source>
        <strain evidence="9 10">A52C2</strain>
    </source>
</reference>
<keyword evidence="6 9" id="KW-0067">ATP-binding</keyword>
<dbReference type="PANTHER" id="PTHR43297">
    <property type="entry name" value="OLIGOPEPTIDE TRANSPORT ATP-BINDING PROTEIN APPD"/>
    <property type="match status" value="1"/>
</dbReference>
<evidence type="ECO:0000256" key="5">
    <source>
        <dbReference type="ARBA" id="ARBA00022741"/>
    </source>
</evidence>
<dbReference type="CDD" id="cd03257">
    <property type="entry name" value="ABC_NikE_OppD_transporters"/>
    <property type="match status" value="1"/>
</dbReference>
<dbReference type="InterPro" id="IPR013563">
    <property type="entry name" value="Oligopep_ABC_C"/>
</dbReference>
<dbReference type="NCBIfam" id="TIGR01727">
    <property type="entry name" value="oligo_HPY"/>
    <property type="match status" value="1"/>
</dbReference>
<evidence type="ECO:0000256" key="3">
    <source>
        <dbReference type="ARBA" id="ARBA00022448"/>
    </source>
</evidence>
<dbReference type="InterPro" id="IPR027417">
    <property type="entry name" value="P-loop_NTPase"/>
</dbReference>